<dbReference type="Proteomes" id="UP000485880">
    <property type="component" value="Unassembled WGS sequence"/>
</dbReference>
<organism evidence="1 2">
    <name type="scientific">Methylocella tundrae</name>
    <dbReference type="NCBI Taxonomy" id="227605"/>
    <lineage>
        <taxon>Bacteria</taxon>
        <taxon>Pseudomonadati</taxon>
        <taxon>Pseudomonadota</taxon>
        <taxon>Alphaproteobacteria</taxon>
        <taxon>Hyphomicrobiales</taxon>
        <taxon>Beijerinckiaceae</taxon>
        <taxon>Methylocella</taxon>
    </lineage>
</organism>
<name>A0A8B6MBY9_METTU</name>
<protein>
    <submittedName>
        <fullName evidence="1">Uncharacterized protein</fullName>
    </submittedName>
</protein>
<comment type="caution">
    <text evidence="1">The sequence shown here is derived from an EMBL/GenBank/DDBJ whole genome shotgun (WGS) entry which is preliminary data.</text>
</comment>
<proteinExistence type="predicted"/>
<evidence type="ECO:0000313" key="2">
    <source>
        <dbReference type="Proteomes" id="UP000485880"/>
    </source>
</evidence>
<sequence length="65" mass="7801">MLKSKDLNSAFKHISVFLFYLLLYFIHHILNCFAANECIKINFCIELLRKFLSNTHELFRTNSYI</sequence>
<evidence type="ECO:0000313" key="1">
    <source>
        <dbReference type="EMBL" id="VTZ52520.1"/>
    </source>
</evidence>
<dbReference type="AlphaFoldDB" id="A0A8B6MBY9"/>
<reference evidence="1 2" key="1">
    <citation type="submission" date="2019-05" db="EMBL/GenBank/DDBJ databases">
        <authorList>
            <person name="Farhan Ul Haque M."/>
        </authorList>
    </citation>
    <scope>NUCLEOTIDE SEQUENCE [LARGE SCALE GENOMIC DNA]</scope>
    <source>
        <strain evidence="1">2</strain>
    </source>
</reference>
<accession>A0A8B6MBY9</accession>
<gene>
    <name evidence="1" type="ORF">MPC4_820002</name>
</gene>
<dbReference type="EMBL" id="CABFMQ020000145">
    <property type="protein sequence ID" value="VTZ52520.1"/>
    <property type="molecule type" value="Genomic_DNA"/>
</dbReference>
<keyword evidence="2" id="KW-1185">Reference proteome</keyword>